<feature type="region of interest" description="Disordered" evidence="1">
    <location>
        <begin position="418"/>
        <end position="539"/>
    </location>
</feature>
<sequence>MPPKKKKKDDGPVEEVCPEGMDPDYFALTQNMGGLVDIAKNGNKGSGPVLMDRTQALTQLWTHAVARNGARKDEVVTAGALDAAATVCSPKFAADPPAQGAAAGLLAVLAKDPELCPRMIELKVDKFALDLCHCDSTAANDAAVSLLARLAENPNTRPAVVKTTMQRIAGWECVVRILRTPGCTIEAKTDAMRFFNLACEHGRDEPPPEGGYPEGVDPPQSTAPEVRRHVAYWCPTAVAHLLDRACDDTVSGGTGPDDPPVQAPEFVTLRSLAATTIASLSREEAIKDWITRDKHRVRVFVDALKSTVATLKVRAQLATALYNACDVTASVLEKLRLSDDGAGNDGGGEEGEGGGGGGGGGGAGASSSDSAAASMFPGGFGSAMVQSPPHDEELRRLGLLVDAGAMTPLVRMCAGAKGYSPPKDPVPPSPAKGESSHAEEEKEEVARDEASANEGGETAEGDADDDAKAEGEGGDVDADVDADMDGDGADGDEKADADADADGDGGGGGEEEGGGKKKKKGQKKGGKKKAASKPPAGMGAGQLAAAGLLRAFTREPEWAALVARSDGARMLVQLSKVKEDQTRWHAQAALYAIAADIDRNGRYLDHAKCPEYITRVSAIRRRQPMRPSAKFMPAPVESAWLKTGAA</sequence>
<dbReference type="InParanoid" id="C1EBY0"/>
<protein>
    <submittedName>
        <fullName evidence="2">Uncharacterized protein</fullName>
    </submittedName>
</protein>
<gene>
    <name evidence="2" type="primary">HYP356</name>
    <name evidence="2" type="ORF">MICPUN_107411</name>
</gene>
<dbReference type="AlphaFoldDB" id="C1EBY0"/>
<keyword evidence="3" id="KW-1185">Reference proteome</keyword>
<dbReference type="KEGG" id="mis:MICPUN_107411"/>
<accession>C1EBY0</accession>
<dbReference type="SUPFAM" id="SSF48371">
    <property type="entry name" value="ARM repeat"/>
    <property type="match status" value="1"/>
</dbReference>
<evidence type="ECO:0000313" key="2">
    <source>
        <dbReference type="EMBL" id="ACO65494.1"/>
    </source>
</evidence>
<evidence type="ECO:0000256" key="1">
    <source>
        <dbReference type="SAM" id="MobiDB-lite"/>
    </source>
</evidence>
<organism evidence="2 3">
    <name type="scientific">Micromonas commoda (strain RCC299 / NOUM17 / CCMP2709)</name>
    <name type="common">Picoplanktonic green alga</name>
    <dbReference type="NCBI Taxonomy" id="296587"/>
    <lineage>
        <taxon>Eukaryota</taxon>
        <taxon>Viridiplantae</taxon>
        <taxon>Chlorophyta</taxon>
        <taxon>Mamiellophyceae</taxon>
        <taxon>Mamiellales</taxon>
        <taxon>Mamiellaceae</taxon>
        <taxon>Micromonas</taxon>
    </lineage>
</organism>
<proteinExistence type="predicted"/>
<dbReference type="Proteomes" id="UP000002009">
    <property type="component" value="Chromosome 9"/>
</dbReference>
<feature type="compositionally biased region" description="Basic residues" evidence="1">
    <location>
        <begin position="516"/>
        <end position="531"/>
    </location>
</feature>
<evidence type="ECO:0000313" key="3">
    <source>
        <dbReference type="Proteomes" id="UP000002009"/>
    </source>
</evidence>
<name>C1EBY0_MICCC</name>
<feature type="compositionally biased region" description="Low complexity" evidence="1">
    <location>
        <begin position="365"/>
        <end position="374"/>
    </location>
</feature>
<dbReference type="GeneID" id="8246405"/>
<feature type="compositionally biased region" description="Basic and acidic residues" evidence="1">
    <location>
        <begin position="434"/>
        <end position="450"/>
    </location>
</feature>
<feature type="compositionally biased region" description="Acidic residues" evidence="1">
    <location>
        <begin position="472"/>
        <end position="490"/>
    </location>
</feature>
<dbReference type="InterPro" id="IPR011989">
    <property type="entry name" value="ARM-like"/>
</dbReference>
<reference evidence="2 3" key="1">
    <citation type="journal article" date="2009" name="Science">
        <title>Green evolution and dynamic adaptations revealed by genomes of the marine picoeukaryotes Micromonas.</title>
        <authorList>
            <person name="Worden A.Z."/>
            <person name="Lee J.H."/>
            <person name="Mock T."/>
            <person name="Rouze P."/>
            <person name="Simmons M.P."/>
            <person name="Aerts A.L."/>
            <person name="Allen A.E."/>
            <person name="Cuvelier M.L."/>
            <person name="Derelle E."/>
            <person name="Everett M.V."/>
            <person name="Foulon E."/>
            <person name="Grimwood J."/>
            <person name="Gundlach H."/>
            <person name="Henrissat B."/>
            <person name="Napoli C."/>
            <person name="McDonald S.M."/>
            <person name="Parker M.S."/>
            <person name="Rombauts S."/>
            <person name="Salamov A."/>
            <person name="Von Dassow P."/>
            <person name="Badger J.H."/>
            <person name="Coutinho P.M."/>
            <person name="Demir E."/>
            <person name="Dubchak I."/>
            <person name="Gentemann C."/>
            <person name="Eikrem W."/>
            <person name="Gready J.E."/>
            <person name="John U."/>
            <person name="Lanier W."/>
            <person name="Lindquist E.A."/>
            <person name="Lucas S."/>
            <person name="Mayer K.F."/>
            <person name="Moreau H."/>
            <person name="Not F."/>
            <person name="Otillar R."/>
            <person name="Panaud O."/>
            <person name="Pangilinan J."/>
            <person name="Paulsen I."/>
            <person name="Piegu B."/>
            <person name="Poliakov A."/>
            <person name="Robbens S."/>
            <person name="Schmutz J."/>
            <person name="Toulza E."/>
            <person name="Wyss T."/>
            <person name="Zelensky A."/>
            <person name="Zhou K."/>
            <person name="Armbrust E.V."/>
            <person name="Bhattacharya D."/>
            <person name="Goodenough U.W."/>
            <person name="Van de Peer Y."/>
            <person name="Grigoriev I.V."/>
        </authorList>
    </citation>
    <scope>NUCLEOTIDE SEQUENCE [LARGE SCALE GENOMIC DNA]</scope>
    <source>
        <strain evidence="3">RCC299 / NOUM17</strain>
    </source>
</reference>
<dbReference type="Gene3D" id="1.25.10.10">
    <property type="entry name" value="Leucine-rich Repeat Variant"/>
    <property type="match status" value="1"/>
</dbReference>
<dbReference type="EMBL" id="CP001329">
    <property type="protein sequence ID" value="ACO65494.1"/>
    <property type="molecule type" value="Genomic_DNA"/>
</dbReference>
<feature type="compositionally biased region" description="Gly residues" evidence="1">
    <location>
        <begin position="353"/>
        <end position="364"/>
    </location>
</feature>
<dbReference type="OMA" id="TRWHAQA"/>
<feature type="region of interest" description="Disordered" evidence="1">
    <location>
        <begin position="340"/>
        <end position="374"/>
    </location>
</feature>
<dbReference type="InterPro" id="IPR016024">
    <property type="entry name" value="ARM-type_fold"/>
</dbReference>
<dbReference type="RefSeq" id="XP_002504236.1">
    <property type="nucleotide sequence ID" value="XM_002504190.1"/>
</dbReference>